<keyword evidence="4" id="KW-0732">Signal</keyword>
<feature type="signal peptide" evidence="4">
    <location>
        <begin position="1"/>
        <end position="28"/>
    </location>
</feature>
<dbReference type="GO" id="GO:0033499">
    <property type="term" value="P:galactose catabolic process via UDP-galactose, Leloir pathway"/>
    <property type="evidence" value="ECO:0007669"/>
    <property type="project" value="TreeGrafter"/>
</dbReference>
<evidence type="ECO:0000256" key="2">
    <source>
        <dbReference type="ARBA" id="ARBA00023235"/>
    </source>
</evidence>
<evidence type="ECO:0000313" key="6">
    <source>
        <dbReference type="Proteomes" id="UP000298138"/>
    </source>
</evidence>
<name>A0A4S2N870_9PEZI</name>
<comment type="similarity">
    <text evidence="1">Belongs to the aldose epimerase family.</text>
</comment>
<dbReference type="InParanoid" id="A0A4S2N870"/>
<dbReference type="GO" id="GO:0004034">
    <property type="term" value="F:aldose 1-epimerase activity"/>
    <property type="evidence" value="ECO:0007669"/>
    <property type="project" value="TreeGrafter"/>
</dbReference>
<sequence length="391" mass="43595">MHSRPAVKTAQSLLLLLFCFLLLYITTHQPITTQPDETGKYTLTSLSGLRAQFVPRGASLSNLFLHDSHGIERDIVMGLDTAHAYSTAPNDHLGGIVGRYANRIRNASFVMDGTEYHLDANDNGHTLHGGRGGWDSREWTVTELSQHHIVFTLTDAGGAMGFPAKVEATVRYSLHPVEQEWGVEISAVVEEKTPLMLTSHVYWNLDGFGNVEEPTVRKHTLEMPDAGKRIDVDEELVPTGELLVNDVGGPWDFWSHYPPREIGDGMENAVGGCGKGCNGYDTCFAISEHDVEEKYVARLASEWSGISMEVYSDQQGFQVYSCSGETGERKLKKTQGDGTVAKYGCLVMEVQDWIDRVNHPEWGGMPFWTPEMGEYKVKMRYRFDTARTGKI</sequence>
<dbReference type="InterPro" id="IPR047215">
    <property type="entry name" value="Galactose_mutarotase-like"/>
</dbReference>
<dbReference type="InterPro" id="IPR014718">
    <property type="entry name" value="GH-type_carb-bd"/>
</dbReference>
<evidence type="ECO:0000256" key="3">
    <source>
        <dbReference type="ARBA" id="ARBA00023277"/>
    </source>
</evidence>
<keyword evidence="3" id="KW-0119">Carbohydrate metabolism</keyword>
<protein>
    <submittedName>
        <fullName evidence="5">Galactose mutarotase-like protein</fullName>
    </submittedName>
</protein>
<gene>
    <name evidence="5" type="ORF">EX30DRAFT_337749</name>
</gene>
<evidence type="ECO:0000313" key="5">
    <source>
        <dbReference type="EMBL" id="TGZ85384.1"/>
    </source>
</evidence>
<dbReference type="OrthoDB" id="274691at2759"/>
<organism evidence="5 6">
    <name type="scientific">Ascodesmis nigricans</name>
    <dbReference type="NCBI Taxonomy" id="341454"/>
    <lineage>
        <taxon>Eukaryota</taxon>
        <taxon>Fungi</taxon>
        <taxon>Dikarya</taxon>
        <taxon>Ascomycota</taxon>
        <taxon>Pezizomycotina</taxon>
        <taxon>Pezizomycetes</taxon>
        <taxon>Pezizales</taxon>
        <taxon>Ascodesmidaceae</taxon>
        <taxon>Ascodesmis</taxon>
    </lineage>
</organism>
<dbReference type="GO" id="GO:0006006">
    <property type="term" value="P:glucose metabolic process"/>
    <property type="evidence" value="ECO:0007669"/>
    <property type="project" value="TreeGrafter"/>
</dbReference>
<feature type="chain" id="PRO_5020481226" evidence="4">
    <location>
        <begin position="29"/>
        <end position="391"/>
    </location>
</feature>
<dbReference type="EMBL" id="ML220112">
    <property type="protein sequence ID" value="TGZ85384.1"/>
    <property type="molecule type" value="Genomic_DNA"/>
</dbReference>
<dbReference type="AlphaFoldDB" id="A0A4S2N870"/>
<dbReference type="STRING" id="341454.A0A4S2N870"/>
<accession>A0A4S2N870</accession>
<dbReference type="Pfam" id="PF01263">
    <property type="entry name" value="Aldose_epim"/>
    <property type="match status" value="1"/>
</dbReference>
<evidence type="ECO:0000256" key="1">
    <source>
        <dbReference type="ARBA" id="ARBA00006206"/>
    </source>
</evidence>
<dbReference type="GO" id="GO:0030246">
    <property type="term" value="F:carbohydrate binding"/>
    <property type="evidence" value="ECO:0007669"/>
    <property type="project" value="InterPro"/>
</dbReference>
<proteinExistence type="inferred from homology"/>
<evidence type="ECO:0000256" key="4">
    <source>
        <dbReference type="SAM" id="SignalP"/>
    </source>
</evidence>
<dbReference type="CDD" id="cd09019">
    <property type="entry name" value="galactose_mutarotase_like"/>
    <property type="match status" value="1"/>
</dbReference>
<dbReference type="InterPro" id="IPR011013">
    <property type="entry name" value="Gal_mutarotase_sf_dom"/>
</dbReference>
<dbReference type="SUPFAM" id="SSF74650">
    <property type="entry name" value="Galactose mutarotase-like"/>
    <property type="match status" value="1"/>
</dbReference>
<dbReference type="PANTHER" id="PTHR10091:SF6">
    <property type="entry name" value="1-EPIMERASE, PUTATIVE (AFU_ORTHOLOGUE AFUA_3G13240)-RELATED"/>
    <property type="match status" value="1"/>
</dbReference>
<dbReference type="Proteomes" id="UP000298138">
    <property type="component" value="Unassembled WGS sequence"/>
</dbReference>
<keyword evidence="6" id="KW-1185">Reference proteome</keyword>
<keyword evidence="2" id="KW-0413">Isomerase</keyword>
<reference evidence="5 6" key="1">
    <citation type="submission" date="2019-04" db="EMBL/GenBank/DDBJ databases">
        <title>Comparative genomics and transcriptomics to analyze fruiting body development in filamentous ascomycetes.</title>
        <authorList>
            <consortium name="DOE Joint Genome Institute"/>
            <person name="Lutkenhaus R."/>
            <person name="Traeger S."/>
            <person name="Breuer J."/>
            <person name="Kuo A."/>
            <person name="Lipzen A."/>
            <person name="Pangilinan J."/>
            <person name="Dilworth D."/>
            <person name="Sandor L."/>
            <person name="Poggeler S."/>
            <person name="Barry K."/>
            <person name="Grigoriev I.V."/>
            <person name="Nowrousian M."/>
        </authorList>
    </citation>
    <scope>NUCLEOTIDE SEQUENCE [LARGE SCALE GENOMIC DNA]</scope>
    <source>
        <strain evidence="5 6">CBS 389.68</strain>
    </source>
</reference>
<dbReference type="Gene3D" id="2.70.98.10">
    <property type="match status" value="1"/>
</dbReference>
<dbReference type="InterPro" id="IPR008183">
    <property type="entry name" value="Aldose_1/G6P_1-epimerase"/>
</dbReference>
<dbReference type="PANTHER" id="PTHR10091">
    <property type="entry name" value="ALDOSE-1-EPIMERASE"/>
    <property type="match status" value="1"/>
</dbReference>